<evidence type="ECO:0000313" key="6">
    <source>
        <dbReference type="Proteomes" id="UP000014074"/>
    </source>
</evidence>
<protein>
    <submittedName>
        <fullName evidence="5">Putative 37s ribosomal protein rsm22 protein</fullName>
    </submittedName>
</protein>
<dbReference type="HOGENOM" id="CLU_090389_1_0_1"/>
<organism evidence="5 6">
    <name type="scientific">Phaeoacremonium minimum (strain UCR-PA7)</name>
    <name type="common">Esca disease fungus</name>
    <name type="synonym">Togninia minima</name>
    <dbReference type="NCBI Taxonomy" id="1286976"/>
    <lineage>
        <taxon>Eukaryota</taxon>
        <taxon>Fungi</taxon>
        <taxon>Dikarya</taxon>
        <taxon>Ascomycota</taxon>
        <taxon>Pezizomycotina</taxon>
        <taxon>Sordariomycetes</taxon>
        <taxon>Sordariomycetidae</taxon>
        <taxon>Togniniales</taxon>
        <taxon>Togniniaceae</taxon>
        <taxon>Phaeoacremonium</taxon>
    </lineage>
</organism>
<evidence type="ECO:0000256" key="2">
    <source>
        <dbReference type="ARBA" id="ARBA00023157"/>
    </source>
</evidence>
<dbReference type="GeneID" id="19323158"/>
<keyword evidence="6" id="KW-1185">Reference proteome</keyword>
<dbReference type="Gene3D" id="3.40.30.10">
    <property type="entry name" value="Glutaredoxin"/>
    <property type="match status" value="1"/>
</dbReference>
<comment type="similarity">
    <text evidence="1">Belongs to the thioredoxin family.</text>
</comment>
<feature type="region of interest" description="Disordered" evidence="3">
    <location>
        <begin position="99"/>
        <end position="120"/>
    </location>
</feature>
<dbReference type="Proteomes" id="UP000014074">
    <property type="component" value="Unassembled WGS sequence"/>
</dbReference>
<dbReference type="KEGG" id="tmn:UCRPA7_2866"/>
<dbReference type="GO" id="GO:0005840">
    <property type="term" value="C:ribosome"/>
    <property type="evidence" value="ECO:0007669"/>
    <property type="project" value="UniProtKB-KW"/>
</dbReference>
<sequence>MYCTVYADWCGPCKMIAPTFESLSTKYSKPKRITFCKVNVDNQRDVASKYGVSAMPTFLILKNGTVIETIRGANPPALTAAVEKAVKLAGPASGASFGTAGRTLGGTPLGTGNSGPRQSLQRPLRWDMNNFINGIINFFGLYMISLFSSDLQQQQDRALVVNVQELRNHLSEL</sequence>
<keyword evidence="2" id="KW-1015">Disulfide bond</keyword>
<dbReference type="InterPro" id="IPR013766">
    <property type="entry name" value="Thioredoxin_domain"/>
</dbReference>
<dbReference type="Pfam" id="PF00085">
    <property type="entry name" value="Thioredoxin"/>
    <property type="match status" value="1"/>
</dbReference>
<dbReference type="EMBL" id="KB932984">
    <property type="protein sequence ID" value="EOO01653.1"/>
    <property type="molecule type" value="Genomic_DNA"/>
</dbReference>
<dbReference type="AlphaFoldDB" id="R8BQJ7"/>
<evidence type="ECO:0000256" key="1">
    <source>
        <dbReference type="ARBA" id="ARBA00008987"/>
    </source>
</evidence>
<dbReference type="InterPro" id="IPR036249">
    <property type="entry name" value="Thioredoxin-like_sf"/>
</dbReference>
<keyword evidence="5" id="KW-0687">Ribonucleoprotein</keyword>
<name>R8BQJ7_PHAM7</name>
<keyword evidence="5" id="KW-0689">Ribosomal protein</keyword>
<dbReference type="RefSeq" id="XP_007913595.1">
    <property type="nucleotide sequence ID" value="XM_007915404.1"/>
</dbReference>
<dbReference type="OrthoDB" id="2121326at2759"/>
<dbReference type="CDD" id="cd02947">
    <property type="entry name" value="TRX_family"/>
    <property type="match status" value="1"/>
</dbReference>
<dbReference type="PANTHER" id="PTHR46115">
    <property type="entry name" value="THIOREDOXIN-LIKE PROTEIN 1"/>
    <property type="match status" value="1"/>
</dbReference>
<feature type="domain" description="Thioredoxin" evidence="4">
    <location>
        <begin position="1"/>
        <end position="87"/>
    </location>
</feature>
<dbReference type="SUPFAM" id="SSF52833">
    <property type="entry name" value="Thioredoxin-like"/>
    <property type="match status" value="1"/>
</dbReference>
<evidence type="ECO:0000256" key="3">
    <source>
        <dbReference type="SAM" id="MobiDB-lite"/>
    </source>
</evidence>
<proteinExistence type="inferred from homology"/>
<gene>
    <name evidence="5" type="ORF">UCRPA7_2866</name>
</gene>
<reference evidence="6" key="1">
    <citation type="journal article" date="2013" name="Genome Announc.">
        <title>Draft genome sequence of the ascomycete Phaeoacremonium aleophilum strain UCR-PA7, a causal agent of the esca disease complex in grapevines.</title>
        <authorList>
            <person name="Blanco-Ulate B."/>
            <person name="Rolshausen P."/>
            <person name="Cantu D."/>
        </authorList>
    </citation>
    <scope>NUCLEOTIDE SEQUENCE [LARGE SCALE GENOMIC DNA]</scope>
    <source>
        <strain evidence="6">UCR-PA7</strain>
    </source>
</reference>
<evidence type="ECO:0000259" key="4">
    <source>
        <dbReference type="PROSITE" id="PS51352"/>
    </source>
</evidence>
<dbReference type="eggNOG" id="KOG0908">
    <property type="taxonomic scope" value="Eukaryota"/>
</dbReference>
<feature type="compositionally biased region" description="Gly residues" evidence="3">
    <location>
        <begin position="103"/>
        <end position="113"/>
    </location>
</feature>
<evidence type="ECO:0000313" key="5">
    <source>
        <dbReference type="EMBL" id="EOO01653.1"/>
    </source>
</evidence>
<dbReference type="PROSITE" id="PS51352">
    <property type="entry name" value="THIOREDOXIN_2"/>
    <property type="match status" value="1"/>
</dbReference>
<accession>R8BQJ7</accession>